<protein>
    <submittedName>
        <fullName evidence="2">Uncharacterized protein</fullName>
    </submittedName>
</protein>
<organism evidence="2 3">
    <name type="scientific">Ancylostoma ceylanicum</name>
    <dbReference type="NCBI Taxonomy" id="53326"/>
    <lineage>
        <taxon>Eukaryota</taxon>
        <taxon>Metazoa</taxon>
        <taxon>Ecdysozoa</taxon>
        <taxon>Nematoda</taxon>
        <taxon>Chromadorea</taxon>
        <taxon>Rhabditida</taxon>
        <taxon>Rhabditina</taxon>
        <taxon>Rhabditomorpha</taxon>
        <taxon>Strongyloidea</taxon>
        <taxon>Ancylostomatidae</taxon>
        <taxon>Ancylostomatinae</taxon>
        <taxon>Ancylostoma</taxon>
    </lineage>
</organism>
<dbReference type="EMBL" id="JARK01001629">
    <property type="protein sequence ID" value="EYB85682.1"/>
    <property type="molecule type" value="Genomic_DNA"/>
</dbReference>
<proteinExistence type="predicted"/>
<sequence length="155" mass="18143">MNSEYGISTLLFAIHLYVHAWKSSSTYFEHQSHWAKLKRHTSVIHVMNKQMNEGLRKISSEFPGFQQQKPKAGTENHETSTTIDFATTTLRKGWTKQSMDQTRKKSCQPLGRPPRSCQGRNFETRVSKPQLIRPGIERKAVIAWWQIWVNNPWKF</sequence>
<reference evidence="3" key="1">
    <citation type="journal article" date="2015" name="Nat. Genet.">
        <title>The genome and transcriptome of the zoonotic hookworm Ancylostoma ceylanicum identify infection-specific gene families.</title>
        <authorList>
            <person name="Schwarz E.M."/>
            <person name="Hu Y."/>
            <person name="Antoshechkin I."/>
            <person name="Miller M.M."/>
            <person name="Sternberg P.W."/>
            <person name="Aroian R.V."/>
        </authorList>
    </citation>
    <scope>NUCLEOTIDE SEQUENCE</scope>
    <source>
        <strain evidence="3">HY135</strain>
    </source>
</reference>
<accession>A0A016S5Q4</accession>
<evidence type="ECO:0000256" key="1">
    <source>
        <dbReference type="SAM" id="MobiDB-lite"/>
    </source>
</evidence>
<gene>
    <name evidence="2" type="primary">Acey_s0293.g1607</name>
    <name evidence="2" type="ORF">Y032_0293g1607</name>
</gene>
<dbReference type="Proteomes" id="UP000024635">
    <property type="component" value="Unassembled WGS sequence"/>
</dbReference>
<name>A0A016S5Q4_9BILA</name>
<keyword evidence="3" id="KW-1185">Reference proteome</keyword>
<comment type="caution">
    <text evidence="2">The sequence shown here is derived from an EMBL/GenBank/DDBJ whole genome shotgun (WGS) entry which is preliminary data.</text>
</comment>
<evidence type="ECO:0000313" key="3">
    <source>
        <dbReference type="Proteomes" id="UP000024635"/>
    </source>
</evidence>
<dbReference type="AlphaFoldDB" id="A0A016S5Q4"/>
<feature type="region of interest" description="Disordered" evidence="1">
    <location>
        <begin position="94"/>
        <end position="121"/>
    </location>
</feature>
<evidence type="ECO:0000313" key="2">
    <source>
        <dbReference type="EMBL" id="EYB85682.1"/>
    </source>
</evidence>